<evidence type="ECO:0000256" key="4">
    <source>
        <dbReference type="ARBA" id="ARBA00022692"/>
    </source>
</evidence>
<dbReference type="EMBL" id="NPEF02000021">
    <property type="protein sequence ID" value="MDV6237265.1"/>
    <property type="molecule type" value="Genomic_DNA"/>
</dbReference>
<sequence length="214" mass="24249">METLKFFLDFFLNLETHLDTIIQTYQSGTYIILFLIIFAETGLVVTPFLPGDSLLFAVGAFIARGSLDLTSTLLLLIVAAILGDTVNYSVGNFTGEKILEKEKIPLIKKEHLQKAHRFYEIYGGKTIIIARFIPIIRTFAPFVAGIGTMTYVKFIAYNIIGGILWISIFILGGYYFGNLEFVKRNFKIVIFAIIIISVLPAVIEYFKERKKNRI</sequence>
<dbReference type="RefSeq" id="WP_100746438.1">
    <property type="nucleotide sequence ID" value="NZ_NPEF02000021.1"/>
</dbReference>
<proteinExistence type="inferred from homology"/>
<accession>A0A2N0BCP0</accession>
<comment type="subcellular location">
    <subcellularLocation>
        <location evidence="1 7">Cell membrane</location>
        <topology evidence="1 7">Multi-pass membrane protein</topology>
    </subcellularLocation>
</comment>
<dbReference type="Pfam" id="PF09335">
    <property type="entry name" value="VTT_dom"/>
    <property type="match status" value="1"/>
</dbReference>
<keyword evidence="11" id="KW-1185">Reference proteome</keyword>
<dbReference type="PANTHER" id="PTHR30353:SF0">
    <property type="entry name" value="TRANSMEMBRANE PROTEIN"/>
    <property type="match status" value="1"/>
</dbReference>
<feature type="transmembrane region" description="Helical" evidence="7">
    <location>
        <begin position="188"/>
        <end position="206"/>
    </location>
</feature>
<reference evidence="9" key="3">
    <citation type="submission" date="2023-10" db="EMBL/GenBank/DDBJ databases">
        <authorList>
            <person name="Picardeau M."/>
            <person name="Thibeaux R."/>
        </authorList>
    </citation>
    <scope>NUCLEOTIDE SEQUENCE</scope>
    <source>
        <strain evidence="9">ATI7-C-A5</strain>
    </source>
</reference>
<keyword evidence="4 7" id="KW-0812">Transmembrane</keyword>
<dbReference type="AlphaFoldDB" id="A0A2N0BMA1"/>
<evidence type="ECO:0000256" key="5">
    <source>
        <dbReference type="ARBA" id="ARBA00022989"/>
    </source>
</evidence>
<evidence type="ECO:0000259" key="8">
    <source>
        <dbReference type="Pfam" id="PF09335"/>
    </source>
</evidence>
<organism evidence="10">
    <name type="scientific">Leptospira ellisii</name>
    <dbReference type="NCBI Taxonomy" id="2023197"/>
    <lineage>
        <taxon>Bacteria</taxon>
        <taxon>Pseudomonadati</taxon>
        <taxon>Spirochaetota</taxon>
        <taxon>Spirochaetia</taxon>
        <taxon>Leptospirales</taxon>
        <taxon>Leptospiraceae</taxon>
        <taxon>Leptospira</taxon>
    </lineage>
</organism>
<dbReference type="PANTHER" id="PTHR30353">
    <property type="entry name" value="INNER MEMBRANE PROTEIN DEDA-RELATED"/>
    <property type="match status" value="1"/>
</dbReference>
<evidence type="ECO:0000256" key="3">
    <source>
        <dbReference type="ARBA" id="ARBA00022475"/>
    </source>
</evidence>
<evidence type="ECO:0000256" key="7">
    <source>
        <dbReference type="RuleBase" id="RU367016"/>
    </source>
</evidence>
<comment type="similarity">
    <text evidence="2 7">Belongs to the DedA family.</text>
</comment>
<protein>
    <submittedName>
        <fullName evidence="9">DedA family protein</fullName>
    </submittedName>
</protein>
<feature type="transmembrane region" description="Helical" evidence="7">
    <location>
        <begin position="154"/>
        <end position="176"/>
    </location>
</feature>
<keyword evidence="5 7" id="KW-1133">Transmembrane helix</keyword>
<dbReference type="InterPro" id="IPR058127">
    <property type="entry name" value="DedA"/>
</dbReference>
<dbReference type="EMBL" id="NPEF01000019">
    <property type="protein sequence ID" value="PJZ94318.1"/>
    <property type="molecule type" value="Genomic_DNA"/>
</dbReference>
<name>A0A2N0BMA1_9LEPT</name>
<reference evidence="9 11" key="2">
    <citation type="journal article" date="2018" name="Microb. Genom.">
        <title>Deciphering the unexplored Leptospira diversity from soils uncovers genomic evolution to virulence.</title>
        <authorList>
            <person name="Thibeaux R."/>
            <person name="Iraola G."/>
            <person name="Ferres I."/>
            <person name="Bierque E."/>
            <person name="Girault D."/>
            <person name="Soupe-Gilbert M.E."/>
            <person name="Picardeau M."/>
            <person name="Goarant C."/>
        </authorList>
    </citation>
    <scope>NUCLEOTIDE SEQUENCE [LARGE SCALE GENOMIC DNA]</scope>
    <source>
        <strain evidence="9 11">ATI7-C-A5</strain>
    </source>
</reference>
<accession>A0A2N0BMA1</accession>
<evidence type="ECO:0000313" key="10">
    <source>
        <dbReference type="EMBL" id="PJZ94318.1"/>
    </source>
</evidence>
<keyword evidence="3 7" id="KW-1003">Cell membrane</keyword>
<dbReference type="GO" id="GO:0005886">
    <property type="term" value="C:plasma membrane"/>
    <property type="evidence" value="ECO:0007669"/>
    <property type="project" value="UniProtKB-SubCell"/>
</dbReference>
<feature type="transmembrane region" description="Helical" evidence="7">
    <location>
        <begin position="127"/>
        <end position="147"/>
    </location>
</feature>
<evidence type="ECO:0000256" key="1">
    <source>
        <dbReference type="ARBA" id="ARBA00004651"/>
    </source>
</evidence>
<dbReference type="NCBIfam" id="NF008102">
    <property type="entry name" value="PRK10847.1"/>
    <property type="match status" value="1"/>
</dbReference>
<dbReference type="Proteomes" id="UP000232122">
    <property type="component" value="Unassembled WGS sequence"/>
</dbReference>
<evidence type="ECO:0000256" key="2">
    <source>
        <dbReference type="ARBA" id="ARBA00010792"/>
    </source>
</evidence>
<feature type="transmembrane region" description="Helical" evidence="7">
    <location>
        <begin position="61"/>
        <end position="82"/>
    </location>
</feature>
<gene>
    <name evidence="9" type="ORF">CH379_016655</name>
    <name evidence="10" type="ORF">CH379_03165</name>
</gene>
<feature type="domain" description="VTT" evidence="8">
    <location>
        <begin position="49"/>
        <end position="174"/>
    </location>
</feature>
<evidence type="ECO:0000313" key="11">
    <source>
        <dbReference type="Proteomes" id="UP000232122"/>
    </source>
</evidence>
<dbReference type="OrthoDB" id="9813426at2"/>
<evidence type="ECO:0000313" key="9">
    <source>
        <dbReference type="EMBL" id="MDV6237265.1"/>
    </source>
</evidence>
<evidence type="ECO:0000256" key="6">
    <source>
        <dbReference type="ARBA" id="ARBA00023136"/>
    </source>
</evidence>
<comment type="caution">
    <text evidence="10">The sequence shown here is derived from an EMBL/GenBank/DDBJ whole genome shotgun (WGS) entry which is preliminary data.</text>
</comment>
<dbReference type="InterPro" id="IPR032816">
    <property type="entry name" value="VTT_dom"/>
</dbReference>
<reference evidence="10" key="1">
    <citation type="submission" date="2017-07" db="EMBL/GenBank/DDBJ databases">
        <title>Leptospira spp. isolated from tropical soils.</title>
        <authorList>
            <person name="Thibeaux R."/>
            <person name="Iraola G."/>
            <person name="Ferres I."/>
            <person name="Bierque E."/>
            <person name="Girault D."/>
            <person name="Soupe-Gilbert M.-E."/>
            <person name="Picardeau M."/>
            <person name="Goarant C."/>
        </authorList>
    </citation>
    <scope>NUCLEOTIDE SEQUENCE [LARGE SCALE GENOMIC DNA]</scope>
    <source>
        <strain evidence="10">ATI7-C-A5</strain>
    </source>
</reference>
<keyword evidence="6 7" id="KW-0472">Membrane</keyword>
<dbReference type="InterPro" id="IPR032818">
    <property type="entry name" value="DedA-like"/>
</dbReference>
<feature type="transmembrane region" description="Helical" evidence="7">
    <location>
        <begin position="30"/>
        <end position="49"/>
    </location>
</feature>